<comment type="caution">
    <text evidence="2">The sequence shown here is derived from an EMBL/GenBank/DDBJ whole genome shotgun (WGS) entry which is preliminary data.</text>
</comment>
<evidence type="ECO:0000256" key="1">
    <source>
        <dbReference type="SAM" id="MobiDB-lite"/>
    </source>
</evidence>
<feature type="compositionally biased region" description="Polar residues" evidence="1">
    <location>
        <begin position="38"/>
        <end position="47"/>
    </location>
</feature>
<dbReference type="AlphaFoldDB" id="A0AAD9A819"/>
<evidence type="ECO:0000313" key="3">
    <source>
        <dbReference type="Proteomes" id="UP001243330"/>
    </source>
</evidence>
<feature type="region of interest" description="Disordered" evidence="1">
    <location>
        <begin position="34"/>
        <end position="75"/>
    </location>
</feature>
<keyword evidence="3" id="KW-1185">Reference proteome</keyword>
<reference evidence="2" key="1">
    <citation type="submission" date="2023-01" db="EMBL/GenBank/DDBJ databases">
        <title>Colletotrichum chrysophilum M932 genome sequence.</title>
        <authorList>
            <person name="Baroncelli R."/>
        </authorList>
    </citation>
    <scope>NUCLEOTIDE SEQUENCE</scope>
    <source>
        <strain evidence="2">M932</strain>
    </source>
</reference>
<sequence length="204" mass="22593">MLLSGRRRREQPDPEPISRPLCCDDASRRVLCKGPRGYSSSMISDQETPPVPDGWSCARRDRTATEETDAQEAMPVDTRRRPHWMRLSGWQGKQSMQLFEFTEDGTCPTGVRRMNNPSNIHLLQPGTYATGNTNGRNNAEGRALSCPANGPSRISGTDLSINASPALPSIRFKQLVFSRPSPTNHFTRPSPAVCRQTLNIPSST</sequence>
<organism evidence="2 3">
    <name type="scientific">Colletotrichum chrysophilum</name>
    <dbReference type="NCBI Taxonomy" id="1836956"/>
    <lineage>
        <taxon>Eukaryota</taxon>
        <taxon>Fungi</taxon>
        <taxon>Dikarya</taxon>
        <taxon>Ascomycota</taxon>
        <taxon>Pezizomycotina</taxon>
        <taxon>Sordariomycetes</taxon>
        <taxon>Hypocreomycetidae</taxon>
        <taxon>Glomerellales</taxon>
        <taxon>Glomerellaceae</taxon>
        <taxon>Colletotrichum</taxon>
        <taxon>Colletotrichum gloeosporioides species complex</taxon>
    </lineage>
</organism>
<dbReference type="EMBL" id="JAQOWY010000371">
    <property type="protein sequence ID" value="KAK1843208.1"/>
    <property type="molecule type" value="Genomic_DNA"/>
</dbReference>
<gene>
    <name evidence="2" type="ORF">CCHR01_14161</name>
</gene>
<feature type="region of interest" description="Disordered" evidence="1">
    <location>
        <begin position="1"/>
        <end position="22"/>
    </location>
</feature>
<name>A0AAD9A819_9PEZI</name>
<evidence type="ECO:0000313" key="2">
    <source>
        <dbReference type="EMBL" id="KAK1843208.1"/>
    </source>
</evidence>
<dbReference type="Proteomes" id="UP001243330">
    <property type="component" value="Unassembled WGS sequence"/>
</dbReference>
<proteinExistence type="predicted"/>
<accession>A0AAD9A819</accession>
<protein>
    <submittedName>
        <fullName evidence="2">Uncharacterized protein</fullName>
    </submittedName>
</protein>